<gene>
    <name evidence="8" type="ORF">C8Q69DRAFT_40576</name>
</gene>
<feature type="region of interest" description="Disordered" evidence="6">
    <location>
        <begin position="932"/>
        <end position="952"/>
    </location>
</feature>
<dbReference type="CDD" id="cd00067">
    <property type="entry name" value="GAL4"/>
    <property type="match status" value="1"/>
</dbReference>
<dbReference type="GeneID" id="39597364"/>
<dbReference type="SUPFAM" id="SSF57701">
    <property type="entry name" value="Zn2/Cys6 DNA-binding domain"/>
    <property type="match status" value="1"/>
</dbReference>
<protein>
    <submittedName>
        <fullName evidence="8">Putative C6 finger domain protein</fullName>
    </submittedName>
</protein>
<dbReference type="Gene3D" id="4.10.240.10">
    <property type="entry name" value="Zn(2)-C6 fungal-type DNA-binding domain"/>
    <property type="match status" value="1"/>
</dbReference>
<dbReference type="GO" id="GO:0000981">
    <property type="term" value="F:DNA-binding transcription factor activity, RNA polymerase II-specific"/>
    <property type="evidence" value="ECO:0007669"/>
    <property type="project" value="InterPro"/>
</dbReference>
<dbReference type="VEuPathDB" id="FungiDB:C8Q69DRAFT_40576"/>
<evidence type="ECO:0000256" key="5">
    <source>
        <dbReference type="SAM" id="Coils"/>
    </source>
</evidence>
<keyword evidence="2" id="KW-0238">DNA-binding</keyword>
<feature type="compositionally biased region" description="Basic and acidic residues" evidence="6">
    <location>
        <begin position="412"/>
        <end position="424"/>
    </location>
</feature>
<feature type="compositionally biased region" description="Pro residues" evidence="6">
    <location>
        <begin position="153"/>
        <end position="178"/>
    </location>
</feature>
<reference evidence="8 9" key="1">
    <citation type="journal article" date="2018" name="Front. Microbiol.">
        <title>Genomic and genetic insights into a cosmopolitan fungus, Paecilomyces variotii (Eurotiales).</title>
        <authorList>
            <person name="Urquhart A.S."/>
            <person name="Mondo S.J."/>
            <person name="Makela M.R."/>
            <person name="Hane J.K."/>
            <person name="Wiebenga A."/>
            <person name="He G."/>
            <person name="Mihaltcheva S."/>
            <person name="Pangilinan J."/>
            <person name="Lipzen A."/>
            <person name="Barry K."/>
            <person name="de Vries R.P."/>
            <person name="Grigoriev I.V."/>
            <person name="Idnurm A."/>
        </authorList>
    </citation>
    <scope>NUCLEOTIDE SEQUENCE [LARGE SCALE GENOMIC DNA]</scope>
    <source>
        <strain evidence="8 9">CBS 101075</strain>
    </source>
</reference>
<keyword evidence="5" id="KW-0175">Coiled coil</keyword>
<dbReference type="GO" id="GO:0008270">
    <property type="term" value="F:zinc ion binding"/>
    <property type="evidence" value="ECO:0007669"/>
    <property type="project" value="InterPro"/>
</dbReference>
<keyword evidence="9" id="KW-1185">Reference proteome</keyword>
<evidence type="ECO:0000256" key="1">
    <source>
        <dbReference type="ARBA" id="ARBA00023015"/>
    </source>
</evidence>
<keyword evidence="1" id="KW-0805">Transcription regulation</keyword>
<evidence type="ECO:0000313" key="9">
    <source>
        <dbReference type="Proteomes" id="UP000283841"/>
    </source>
</evidence>
<dbReference type="PROSITE" id="PS00463">
    <property type="entry name" value="ZN2_CY6_FUNGAL_1"/>
    <property type="match status" value="1"/>
</dbReference>
<dbReference type="RefSeq" id="XP_028489531.1">
    <property type="nucleotide sequence ID" value="XM_028628087.1"/>
</dbReference>
<proteinExistence type="predicted"/>
<evidence type="ECO:0000256" key="4">
    <source>
        <dbReference type="ARBA" id="ARBA00023242"/>
    </source>
</evidence>
<feature type="region of interest" description="Disordered" evidence="6">
    <location>
        <begin position="315"/>
        <end position="351"/>
    </location>
</feature>
<feature type="domain" description="Zn(2)-C6 fungal-type" evidence="7">
    <location>
        <begin position="201"/>
        <end position="231"/>
    </location>
</feature>
<dbReference type="InterPro" id="IPR053181">
    <property type="entry name" value="EcdB-like_regulator"/>
</dbReference>
<feature type="compositionally biased region" description="Pro residues" evidence="6">
    <location>
        <begin position="12"/>
        <end position="30"/>
    </location>
</feature>
<dbReference type="AlphaFoldDB" id="A0A443I7C1"/>
<comment type="caution">
    <text evidence="8">The sequence shown here is derived from an EMBL/GenBank/DDBJ whole genome shotgun (WGS) entry which is preliminary data.</text>
</comment>
<dbReference type="CDD" id="cd12148">
    <property type="entry name" value="fungal_TF_MHR"/>
    <property type="match status" value="1"/>
</dbReference>
<dbReference type="STRING" id="264951.A0A443I7C1"/>
<dbReference type="PROSITE" id="PS50048">
    <property type="entry name" value="ZN2_CY6_FUNGAL_2"/>
    <property type="match status" value="1"/>
</dbReference>
<evidence type="ECO:0000256" key="2">
    <source>
        <dbReference type="ARBA" id="ARBA00023125"/>
    </source>
</evidence>
<name>A0A443I7C1_BYSSP</name>
<feature type="region of interest" description="Disordered" evidence="6">
    <location>
        <begin position="635"/>
        <end position="687"/>
    </location>
</feature>
<feature type="compositionally biased region" description="Polar residues" evidence="6">
    <location>
        <begin position="427"/>
        <end position="436"/>
    </location>
</feature>
<evidence type="ECO:0000256" key="3">
    <source>
        <dbReference type="ARBA" id="ARBA00023163"/>
    </source>
</evidence>
<evidence type="ECO:0000259" key="7">
    <source>
        <dbReference type="PROSITE" id="PS50048"/>
    </source>
</evidence>
<accession>A0A443I7C1</accession>
<feature type="compositionally biased region" description="Polar residues" evidence="6">
    <location>
        <begin position="561"/>
        <end position="570"/>
    </location>
</feature>
<dbReference type="InterPro" id="IPR036864">
    <property type="entry name" value="Zn2-C6_fun-type_DNA-bd_sf"/>
</dbReference>
<feature type="region of interest" description="Disordered" evidence="6">
    <location>
        <begin position="1"/>
        <end position="184"/>
    </location>
</feature>
<dbReference type="Pfam" id="PF00172">
    <property type="entry name" value="Zn_clus"/>
    <property type="match status" value="1"/>
</dbReference>
<feature type="compositionally biased region" description="Pro residues" evidence="6">
    <location>
        <begin position="64"/>
        <end position="75"/>
    </location>
</feature>
<sequence>MDVNATEEKPKPLPPYGGPPPPAHRMPPPEGAQGVPSSHAVYEPSWRPYPPTFDATADQRRPTNAPPQPPIPPHGYPVHPNRELPQIPHEAPYGRPNSLPGPSHSPQDAHPPPHPAYRPMNGAPPHEAIPHTAPGEYRPRMAYPPHESHTNGEPPPHSIPPGQYPPGVPHMSQPPGPYEPGYYHNQAFGARQRKAARAQQACDQCRARKAKCDEGRPACSHCKENNLVCVYKEVPPHKQEKATQLVLDKLQQIEDRMTQLQAQVQAQQVEHSAQLSQQSAQISEILSRGSPSAVVDIPPTGIPASKAAILQNTPVQPSLSSTGVSPIPGEHMPKSENVPVPGGPKVEGGEKVNDPMIKDDDDGELSIPVEHTTAAHKLLLWPSIRRLLGPKEFDEDYVMRLEEERGLIRVYGRGEGDDRSDYDRSAGSPTTNSSSPCWEDDYTQGASPNLPWGTGLPIMTNTAQPKTRDQLVGGLDEFGQLNTDPETVRKHHRSYLNHLHILHPFLDENSLERKIERFIKLYSPQRKNNLGQVMPGNPGDPPRGAKRKRSSEGLHGVGYDMQSSSPSSNPERPVLRRIEKSIDNAIILLVLALGCICDWTDKPIPGPVKDASDIQRDQMMATSAPWANVMSPAVPDSPFHSSGGAGGGGGSGAYFKSFPSPTGSDHRRSVPGRPLSSTGWSAHDGPEFSHPKNMEVIPGLAYYAYATDILGNLQGGNGLAHVQAGLLAGLYAGQLAHPFQSHGWISQASRACQVLVRPRRYEKMQDGPKKDLYDFAYWTCLQLESDILAELDLPASGISRSEARISLPKGVFTLTLPNEIRAPSTMMMFYYSAQIHLRKVLNRVHTDLYKAEKKGQSQWSSSVQEVLSMNLELWRKSLPEIMRWKDSDPPSSDINTARMRAKYYGARYIIHRPLLYHALHYADFKEGSAVDSPTGSAVMSGSRSQQVSPSMTHSQRATSMARWSSDMGPPGRHPLTNPAWPCCPFKQLPKKLQLACKICIDSAIQSTEAFDGIQGRPVITNIFGTAHAQFGNMLVLSATYISSLSELVDRHVLQRLLKRTIDFLLQSRNISPSLRADAEILTEIYNKLFGDQAATSFTSSSV</sequence>
<feature type="region of interest" description="Disordered" evidence="6">
    <location>
        <begin position="528"/>
        <end position="572"/>
    </location>
</feature>
<dbReference type="PANTHER" id="PTHR47785">
    <property type="entry name" value="ZN(II)2CYS6 TRANSCRIPTION FACTOR (EUROFUNG)-RELATED-RELATED"/>
    <property type="match status" value="1"/>
</dbReference>
<organism evidence="8 9">
    <name type="scientific">Byssochlamys spectabilis</name>
    <name type="common">Paecilomyces variotii</name>
    <dbReference type="NCBI Taxonomy" id="264951"/>
    <lineage>
        <taxon>Eukaryota</taxon>
        <taxon>Fungi</taxon>
        <taxon>Dikarya</taxon>
        <taxon>Ascomycota</taxon>
        <taxon>Pezizomycotina</taxon>
        <taxon>Eurotiomycetes</taxon>
        <taxon>Eurotiomycetidae</taxon>
        <taxon>Eurotiales</taxon>
        <taxon>Thermoascaceae</taxon>
        <taxon>Paecilomyces</taxon>
    </lineage>
</organism>
<keyword evidence="3" id="KW-0804">Transcription</keyword>
<dbReference type="Proteomes" id="UP000283841">
    <property type="component" value="Unassembled WGS sequence"/>
</dbReference>
<dbReference type="PANTHER" id="PTHR47785:SF4">
    <property type="entry name" value="ZN(II)2CYS6 TRANSCRIPTION FACTOR (EUROFUNG)"/>
    <property type="match status" value="1"/>
</dbReference>
<feature type="compositionally biased region" description="Gly residues" evidence="6">
    <location>
        <begin position="643"/>
        <end position="652"/>
    </location>
</feature>
<dbReference type="InterPro" id="IPR001138">
    <property type="entry name" value="Zn2Cys6_DnaBD"/>
</dbReference>
<evidence type="ECO:0000313" key="8">
    <source>
        <dbReference type="EMBL" id="RWQ99886.1"/>
    </source>
</evidence>
<feature type="region of interest" description="Disordered" evidence="6">
    <location>
        <begin position="412"/>
        <end position="456"/>
    </location>
</feature>
<evidence type="ECO:0000256" key="6">
    <source>
        <dbReference type="SAM" id="MobiDB-lite"/>
    </source>
</evidence>
<feature type="coiled-coil region" evidence="5">
    <location>
        <begin position="243"/>
        <end position="270"/>
    </location>
</feature>
<keyword evidence="4" id="KW-0539">Nucleus</keyword>
<dbReference type="GO" id="GO:0003677">
    <property type="term" value="F:DNA binding"/>
    <property type="evidence" value="ECO:0007669"/>
    <property type="project" value="UniProtKB-KW"/>
</dbReference>
<dbReference type="SMART" id="SM00066">
    <property type="entry name" value="GAL4"/>
    <property type="match status" value="1"/>
</dbReference>
<dbReference type="EMBL" id="RCNU01000001">
    <property type="protein sequence ID" value="RWQ99886.1"/>
    <property type="molecule type" value="Genomic_DNA"/>
</dbReference>
<feature type="compositionally biased region" description="Polar residues" evidence="6">
    <location>
        <begin position="315"/>
        <end position="324"/>
    </location>
</feature>
<feature type="compositionally biased region" description="Basic and acidic residues" evidence="6">
    <location>
        <begin position="1"/>
        <end position="11"/>
    </location>
</feature>